<keyword evidence="2" id="KW-1185">Reference proteome</keyword>
<evidence type="ECO:0000313" key="2">
    <source>
        <dbReference type="Proteomes" id="UP001146120"/>
    </source>
</evidence>
<dbReference type="InterPro" id="IPR001611">
    <property type="entry name" value="Leu-rich_rpt"/>
</dbReference>
<gene>
    <name evidence="1" type="ORF">N0F65_008025</name>
</gene>
<dbReference type="AlphaFoldDB" id="A0AAV2YN37"/>
<name>A0AAV2YN37_9STRA</name>
<dbReference type="Gene3D" id="3.80.10.10">
    <property type="entry name" value="Ribonuclease Inhibitor"/>
    <property type="match status" value="1"/>
</dbReference>
<dbReference type="Proteomes" id="UP001146120">
    <property type="component" value="Unassembled WGS sequence"/>
</dbReference>
<sequence length="216" mass="24214">MQNLSNLVGLKLDNVTLVEWEEDAALTNTHHPKLLFLFLVRFNATDIPPGMLSTDFPKLLYDIEICISSLSGLPSDLPSVWPAHMWLYVDHANWTAIPEVMLEMELEFLHLSYNQIHEVPDALFTNPTLTLIALSGNPISALPKVLTKPATEYHLLFLDSTKISELPSWLHANATKVLAGETPFCDTPEHEEMETIKGLRLCSVDIDCRDLHLGSS</sequence>
<dbReference type="PROSITE" id="PS51450">
    <property type="entry name" value="LRR"/>
    <property type="match status" value="1"/>
</dbReference>
<proteinExistence type="predicted"/>
<accession>A0AAV2YN37</accession>
<dbReference type="EMBL" id="DAKRPA010000228">
    <property type="protein sequence ID" value="DAZ94881.1"/>
    <property type="molecule type" value="Genomic_DNA"/>
</dbReference>
<dbReference type="InterPro" id="IPR032675">
    <property type="entry name" value="LRR_dom_sf"/>
</dbReference>
<protein>
    <submittedName>
        <fullName evidence="1">Uncharacterized protein</fullName>
    </submittedName>
</protein>
<dbReference type="SUPFAM" id="SSF52058">
    <property type="entry name" value="L domain-like"/>
    <property type="match status" value="1"/>
</dbReference>
<reference evidence="1" key="2">
    <citation type="journal article" date="2023" name="Microbiol Resour">
        <title>Decontamination and Annotation of the Draft Genome Sequence of the Oomycete Lagenidium giganteum ARSEF 373.</title>
        <authorList>
            <person name="Morgan W.R."/>
            <person name="Tartar A."/>
        </authorList>
    </citation>
    <scope>NUCLEOTIDE SEQUENCE</scope>
    <source>
        <strain evidence="1">ARSEF 373</strain>
    </source>
</reference>
<evidence type="ECO:0000313" key="1">
    <source>
        <dbReference type="EMBL" id="DAZ94881.1"/>
    </source>
</evidence>
<reference evidence="1" key="1">
    <citation type="submission" date="2022-11" db="EMBL/GenBank/DDBJ databases">
        <authorList>
            <person name="Morgan W.R."/>
            <person name="Tartar A."/>
        </authorList>
    </citation>
    <scope>NUCLEOTIDE SEQUENCE</scope>
    <source>
        <strain evidence="1">ARSEF 373</strain>
    </source>
</reference>
<comment type="caution">
    <text evidence="1">The sequence shown here is derived from an EMBL/GenBank/DDBJ whole genome shotgun (WGS) entry which is preliminary data.</text>
</comment>
<organism evidence="1 2">
    <name type="scientific">Lagenidium giganteum</name>
    <dbReference type="NCBI Taxonomy" id="4803"/>
    <lineage>
        <taxon>Eukaryota</taxon>
        <taxon>Sar</taxon>
        <taxon>Stramenopiles</taxon>
        <taxon>Oomycota</taxon>
        <taxon>Peronosporomycetes</taxon>
        <taxon>Pythiales</taxon>
        <taxon>Pythiaceae</taxon>
    </lineage>
</organism>